<sequence length="183" mass="19470">MHINQGSRDRNVLAAWAIALSDVVRTAVEHATGMAGSGPAALVAIVADPGMSINELRRVLDLTHPGTVRLVDRLVEKGWVQREHGPGRTVLLAPTPVGITVERQLAAAREQAVADVLTAMPEHDVHIVAGLVEPVLGATINDVDAMRRLCRLCDRNVCTSCPAELPDTGDNSNDGRLRETGAV</sequence>
<dbReference type="AlphaFoldDB" id="A0A0J6ZC64"/>
<evidence type="ECO:0000313" key="3">
    <source>
        <dbReference type="EMBL" id="KMO82291.1"/>
    </source>
</evidence>
<evidence type="ECO:0000256" key="1">
    <source>
        <dbReference type="SAM" id="MobiDB-lite"/>
    </source>
</evidence>
<feature type="compositionally biased region" description="Basic and acidic residues" evidence="1">
    <location>
        <begin position="173"/>
        <end position="183"/>
    </location>
</feature>
<dbReference type="SMR" id="A0A0J6ZC64"/>
<dbReference type="InterPro" id="IPR036390">
    <property type="entry name" value="WH_DNA-bd_sf"/>
</dbReference>
<protein>
    <submittedName>
        <fullName evidence="3">DNA-binding transcriptional repressor MarR</fullName>
    </submittedName>
</protein>
<keyword evidence="4" id="KW-1185">Reference proteome</keyword>
<dbReference type="Pfam" id="PF12802">
    <property type="entry name" value="MarR_2"/>
    <property type="match status" value="1"/>
</dbReference>
<comment type="caution">
    <text evidence="3">The sequence shown here is derived from an EMBL/GenBank/DDBJ whole genome shotgun (WGS) entry which is preliminary data.</text>
</comment>
<dbReference type="GO" id="GO:0003677">
    <property type="term" value="F:DNA binding"/>
    <property type="evidence" value="ECO:0007669"/>
    <property type="project" value="UniProtKB-KW"/>
</dbReference>
<gene>
    <name evidence="3" type="ORF">MCHLDSM_01443</name>
</gene>
<feature type="region of interest" description="Disordered" evidence="1">
    <location>
        <begin position="163"/>
        <end position="183"/>
    </location>
</feature>
<name>A0A0J6ZC64_9MYCO</name>
<proteinExistence type="predicted"/>
<organism evidence="3 4">
    <name type="scientific">Mycolicibacterium chlorophenolicum</name>
    <dbReference type="NCBI Taxonomy" id="37916"/>
    <lineage>
        <taxon>Bacteria</taxon>
        <taxon>Bacillati</taxon>
        <taxon>Actinomycetota</taxon>
        <taxon>Actinomycetes</taxon>
        <taxon>Mycobacteriales</taxon>
        <taxon>Mycobacteriaceae</taxon>
        <taxon>Mycolicibacterium</taxon>
    </lineage>
</organism>
<dbReference type="InterPro" id="IPR000835">
    <property type="entry name" value="HTH_MarR-typ"/>
</dbReference>
<accession>A0A0J6ZC64</accession>
<dbReference type="PANTHER" id="PTHR33164">
    <property type="entry name" value="TRANSCRIPTIONAL REGULATOR, MARR FAMILY"/>
    <property type="match status" value="1"/>
</dbReference>
<dbReference type="InterPro" id="IPR039422">
    <property type="entry name" value="MarR/SlyA-like"/>
</dbReference>
<dbReference type="PANTHER" id="PTHR33164:SF43">
    <property type="entry name" value="HTH-TYPE TRANSCRIPTIONAL REPRESSOR YETL"/>
    <property type="match status" value="1"/>
</dbReference>
<dbReference type="GO" id="GO:0003700">
    <property type="term" value="F:DNA-binding transcription factor activity"/>
    <property type="evidence" value="ECO:0007669"/>
    <property type="project" value="InterPro"/>
</dbReference>
<dbReference type="InterPro" id="IPR036388">
    <property type="entry name" value="WH-like_DNA-bd_sf"/>
</dbReference>
<evidence type="ECO:0000259" key="2">
    <source>
        <dbReference type="SMART" id="SM00347"/>
    </source>
</evidence>
<dbReference type="Proteomes" id="UP000036513">
    <property type="component" value="Unassembled WGS sequence"/>
</dbReference>
<keyword evidence="3" id="KW-0238">DNA-binding</keyword>
<dbReference type="Gene3D" id="1.10.10.10">
    <property type="entry name" value="Winged helix-like DNA-binding domain superfamily/Winged helix DNA-binding domain"/>
    <property type="match status" value="1"/>
</dbReference>
<reference evidence="3 4" key="1">
    <citation type="journal article" date="2015" name="Genome Biol. Evol.">
        <title>Characterization of Three Mycobacterium spp. with Potential Use in Bioremediation by Genome Sequencing and Comparative Genomics.</title>
        <authorList>
            <person name="Das S."/>
            <person name="Pettersson B.M."/>
            <person name="Behra P.R."/>
            <person name="Ramesh M."/>
            <person name="Dasgupta S."/>
            <person name="Bhattacharya A."/>
            <person name="Kirsebom L.A."/>
        </authorList>
    </citation>
    <scope>NUCLEOTIDE SEQUENCE [LARGE SCALE GENOMIC DNA]</scope>
    <source>
        <strain evidence="3 4">DSM 43826</strain>
    </source>
</reference>
<dbReference type="STRING" id="37916.MCHLDSM_01443"/>
<dbReference type="RefSeq" id="WP_053082921.1">
    <property type="nucleotide sequence ID" value="NZ_JYNL01000010.1"/>
</dbReference>
<dbReference type="EMBL" id="JYNL01000010">
    <property type="protein sequence ID" value="KMO82291.1"/>
    <property type="molecule type" value="Genomic_DNA"/>
</dbReference>
<dbReference type="PATRIC" id="fig|37916.4.peg.1339"/>
<dbReference type="SUPFAM" id="SSF46785">
    <property type="entry name" value="Winged helix' DNA-binding domain"/>
    <property type="match status" value="1"/>
</dbReference>
<feature type="domain" description="HTH marR-type" evidence="2">
    <location>
        <begin position="27"/>
        <end position="125"/>
    </location>
</feature>
<dbReference type="SMART" id="SM00347">
    <property type="entry name" value="HTH_MARR"/>
    <property type="match status" value="1"/>
</dbReference>
<evidence type="ECO:0000313" key="4">
    <source>
        <dbReference type="Proteomes" id="UP000036513"/>
    </source>
</evidence>
<dbReference type="GO" id="GO:0006950">
    <property type="term" value="P:response to stress"/>
    <property type="evidence" value="ECO:0007669"/>
    <property type="project" value="TreeGrafter"/>
</dbReference>